<reference evidence="2" key="1">
    <citation type="journal article" date="2014" name="Nat. Commun.">
        <title>Genomic adaptations of the halophilic Dead Sea filamentous fungus Eurotium rubrum.</title>
        <authorList>
            <person name="Kis-Papo T."/>
            <person name="Weig A.R."/>
            <person name="Riley R."/>
            <person name="Persoh D."/>
            <person name="Salamov A."/>
            <person name="Sun H."/>
            <person name="Lipzen A."/>
            <person name="Wasser S.P."/>
            <person name="Rambold G."/>
            <person name="Grigoriev I.V."/>
            <person name="Nevo E."/>
        </authorList>
    </citation>
    <scope>NUCLEOTIDE SEQUENCE [LARGE SCALE GENOMIC DNA]</scope>
    <source>
        <strain evidence="2">CBS 135680</strain>
    </source>
</reference>
<dbReference type="Proteomes" id="UP000019804">
    <property type="component" value="Unassembled WGS sequence"/>
</dbReference>
<protein>
    <submittedName>
        <fullName evidence="1">Uncharacterized protein</fullName>
    </submittedName>
</protein>
<proteinExistence type="predicted"/>
<dbReference type="RefSeq" id="XP_040639937.1">
    <property type="nucleotide sequence ID" value="XM_040781613.1"/>
</dbReference>
<organism evidence="1 2">
    <name type="scientific">Aspergillus ruber (strain CBS 135680)</name>
    <dbReference type="NCBI Taxonomy" id="1388766"/>
    <lineage>
        <taxon>Eukaryota</taxon>
        <taxon>Fungi</taxon>
        <taxon>Dikarya</taxon>
        <taxon>Ascomycota</taxon>
        <taxon>Pezizomycotina</taxon>
        <taxon>Eurotiomycetes</taxon>
        <taxon>Eurotiomycetidae</taxon>
        <taxon>Eurotiales</taxon>
        <taxon>Aspergillaceae</taxon>
        <taxon>Aspergillus</taxon>
        <taxon>Aspergillus subgen. Aspergillus</taxon>
    </lineage>
</organism>
<evidence type="ECO:0000313" key="1">
    <source>
        <dbReference type="EMBL" id="EYE96249.1"/>
    </source>
</evidence>
<name>A0A017SHW5_ASPRC</name>
<accession>A0A017SHW5</accession>
<gene>
    <name evidence="1" type="ORF">EURHEDRAFT_411403</name>
</gene>
<dbReference type="HOGENOM" id="CLU_3105950_0_0_1"/>
<sequence>MAGYSVADVLLVTSSCYCCIQQPSNNELISGDCNLCNSITCALPALSRSYY</sequence>
<evidence type="ECO:0000313" key="2">
    <source>
        <dbReference type="Proteomes" id="UP000019804"/>
    </source>
</evidence>
<dbReference type="GeneID" id="63696737"/>
<dbReference type="EMBL" id="KK088419">
    <property type="protein sequence ID" value="EYE96249.1"/>
    <property type="molecule type" value="Genomic_DNA"/>
</dbReference>
<dbReference type="AlphaFoldDB" id="A0A017SHW5"/>
<keyword evidence="2" id="KW-1185">Reference proteome</keyword>